<feature type="transmembrane region" description="Helical" evidence="1">
    <location>
        <begin position="7"/>
        <end position="26"/>
    </location>
</feature>
<keyword evidence="1" id="KW-0472">Membrane</keyword>
<reference evidence="3" key="1">
    <citation type="submission" date="2016-10" db="EMBL/GenBank/DDBJ databases">
        <authorList>
            <person name="Varghese N."/>
            <person name="Submissions S."/>
        </authorList>
    </citation>
    <scope>NUCLEOTIDE SEQUENCE [LARGE SCALE GENOMIC DNA]</scope>
    <source>
        <strain evidence="3">DSM 44234</strain>
    </source>
</reference>
<evidence type="ECO:0000256" key="1">
    <source>
        <dbReference type="SAM" id="Phobius"/>
    </source>
</evidence>
<dbReference type="InterPro" id="IPR020348">
    <property type="entry name" value="Uncharacterised_YvaD"/>
</dbReference>
<accession>A0A1H4W7V7</accession>
<feature type="transmembrane region" description="Helical" evidence="1">
    <location>
        <begin position="75"/>
        <end position="97"/>
    </location>
</feature>
<dbReference type="OrthoDB" id="2469007at2"/>
<dbReference type="KEGG" id="tsm:ASU32_13090"/>
<dbReference type="RefSeq" id="WP_068739781.1">
    <property type="nucleotide sequence ID" value="NZ_CBDRGN010000003.1"/>
</dbReference>
<dbReference type="Proteomes" id="UP000182241">
    <property type="component" value="Unassembled WGS sequence"/>
</dbReference>
<proteinExistence type="predicted"/>
<dbReference type="STRING" id="57704.SAMN04489793_3469"/>
<gene>
    <name evidence="2" type="ORF">SAMN04489793_3469</name>
</gene>
<feature type="transmembrane region" description="Helical" evidence="1">
    <location>
        <begin position="46"/>
        <end position="63"/>
    </location>
</feature>
<evidence type="ECO:0000313" key="2">
    <source>
        <dbReference type="EMBL" id="SEC89469.1"/>
    </source>
</evidence>
<dbReference type="Pfam" id="PF17314">
    <property type="entry name" value="DUF5360"/>
    <property type="match status" value="1"/>
</dbReference>
<sequence>MRGAKATLLAIDLALAAYWAAIIAGALPEQWRFRDYSNPVVQTWNWSFLPLDVLAVGLSAGGLQLMRTRPSTGRIVLTAGCALTFCAGLMAISFWALAGDVDLLWWVPNVALMAVPAIVVIGLARTPADVSERAQPARP</sequence>
<keyword evidence="3" id="KW-1185">Reference proteome</keyword>
<feature type="transmembrane region" description="Helical" evidence="1">
    <location>
        <begin position="103"/>
        <end position="124"/>
    </location>
</feature>
<keyword evidence="1" id="KW-1133">Transmembrane helix</keyword>
<dbReference type="AlphaFoldDB" id="A0A1H4W7V7"/>
<dbReference type="EMBL" id="FNSA01000003">
    <property type="protein sequence ID" value="SEC89469.1"/>
    <property type="molecule type" value="Genomic_DNA"/>
</dbReference>
<name>A0A1H4W7V7_TSUTY</name>
<evidence type="ECO:0000313" key="3">
    <source>
        <dbReference type="Proteomes" id="UP000182241"/>
    </source>
</evidence>
<organism evidence="2 3">
    <name type="scientific">Tsukamurella tyrosinosolvens</name>
    <dbReference type="NCBI Taxonomy" id="57704"/>
    <lineage>
        <taxon>Bacteria</taxon>
        <taxon>Bacillati</taxon>
        <taxon>Actinomycetota</taxon>
        <taxon>Actinomycetes</taxon>
        <taxon>Mycobacteriales</taxon>
        <taxon>Tsukamurellaceae</taxon>
        <taxon>Tsukamurella</taxon>
    </lineage>
</organism>
<protein>
    <submittedName>
        <fullName evidence="2">Uncharacterized protein</fullName>
    </submittedName>
</protein>
<keyword evidence="1" id="KW-0812">Transmembrane</keyword>